<reference evidence="3" key="1">
    <citation type="journal article" date="2021" name="Nat. Commun.">
        <title>Genomic analyses provide insights into spinach domestication and the genetic basis of agronomic traits.</title>
        <authorList>
            <person name="Cai X."/>
            <person name="Sun X."/>
            <person name="Xu C."/>
            <person name="Sun H."/>
            <person name="Wang X."/>
            <person name="Ge C."/>
            <person name="Zhang Z."/>
            <person name="Wang Q."/>
            <person name="Fei Z."/>
            <person name="Jiao C."/>
            <person name="Wang Q."/>
        </authorList>
    </citation>
    <scope>NUCLEOTIDE SEQUENCE [LARGE SCALE GENOMIC DNA]</scope>
    <source>
        <strain evidence="3">cv. Varoflay</strain>
    </source>
</reference>
<evidence type="ECO:0000259" key="2">
    <source>
        <dbReference type="PROSITE" id="PS50158"/>
    </source>
</evidence>
<dbReference type="InterPro" id="IPR029472">
    <property type="entry name" value="Copia-like_N"/>
</dbReference>
<reference evidence="4" key="2">
    <citation type="submission" date="2025-08" db="UniProtKB">
        <authorList>
            <consortium name="RefSeq"/>
        </authorList>
    </citation>
    <scope>IDENTIFICATION</scope>
    <source>
        <tissue evidence="4">Leaf</tissue>
    </source>
</reference>
<dbReference type="PANTHER" id="PTHR37610:SF40">
    <property type="entry name" value="OS01G0909600 PROTEIN"/>
    <property type="match status" value="1"/>
</dbReference>
<organism evidence="3 4">
    <name type="scientific">Spinacia oleracea</name>
    <name type="common">Spinach</name>
    <dbReference type="NCBI Taxonomy" id="3562"/>
    <lineage>
        <taxon>Eukaryota</taxon>
        <taxon>Viridiplantae</taxon>
        <taxon>Streptophyta</taxon>
        <taxon>Embryophyta</taxon>
        <taxon>Tracheophyta</taxon>
        <taxon>Spermatophyta</taxon>
        <taxon>Magnoliopsida</taxon>
        <taxon>eudicotyledons</taxon>
        <taxon>Gunneridae</taxon>
        <taxon>Pentapetalae</taxon>
        <taxon>Caryophyllales</taxon>
        <taxon>Chenopodiaceae</taxon>
        <taxon>Chenopodioideae</taxon>
        <taxon>Anserineae</taxon>
        <taxon>Spinacia</taxon>
    </lineage>
</organism>
<keyword evidence="1" id="KW-0479">Metal-binding</keyword>
<evidence type="ECO:0000256" key="1">
    <source>
        <dbReference type="PROSITE-ProRule" id="PRU00047"/>
    </source>
</evidence>
<name>A0ABM3R5A9_SPIOL</name>
<keyword evidence="3" id="KW-1185">Reference proteome</keyword>
<feature type="domain" description="CCHC-type" evidence="2">
    <location>
        <begin position="282"/>
        <end position="295"/>
    </location>
</feature>
<accession>A0ABM3R5A9</accession>
<dbReference type="InterPro" id="IPR001878">
    <property type="entry name" value="Znf_CCHC"/>
</dbReference>
<evidence type="ECO:0000313" key="3">
    <source>
        <dbReference type="Proteomes" id="UP000813463"/>
    </source>
</evidence>
<dbReference type="InterPro" id="IPR005162">
    <property type="entry name" value="Retrotrans_gag_dom"/>
</dbReference>
<proteinExistence type="predicted"/>
<dbReference type="RefSeq" id="XP_056690796.1">
    <property type="nucleotide sequence ID" value="XM_056834818.1"/>
</dbReference>
<dbReference type="Pfam" id="PF03732">
    <property type="entry name" value="Retrotrans_gag"/>
    <property type="match status" value="1"/>
</dbReference>
<dbReference type="Proteomes" id="UP000813463">
    <property type="component" value="Chromosome 1"/>
</dbReference>
<protein>
    <recommendedName>
        <fullName evidence="2">CCHC-type domain-containing protein</fullName>
    </recommendedName>
</protein>
<evidence type="ECO:0000313" key="4">
    <source>
        <dbReference type="RefSeq" id="XP_056690796.1"/>
    </source>
</evidence>
<dbReference type="PANTHER" id="PTHR37610">
    <property type="entry name" value="CCHC-TYPE DOMAIN-CONTAINING PROTEIN"/>
    <property type="match status" value="1"/>
</dbReference>
<keyword evidence="1" id="KW-0863">Zinc-finger</keyword>
<keyword evidence="1" id="KW-0862">Zinc</keyword>
<sequence>MSETNSNTNTNLNPYKDPLFIAVNESAATPLGSILLDGNNFFNWNRSIKIALGAKNKLAFLEGKHPKPSEGPDEVQKWTRCDYMVRSWLLATMKPGIAGSLVGMPSTKRLWEEIVERYGQTNAPQLYQLKKDLWFLEQNNLSVSEYYCKLKDLWDQIAELEDIPECSCGALARCSCSIVKKLLEMESTDKLMKFLMGLNPGYDQMKTNFMGMDPLLPVNKVYNLVMQVEKQKQISGELSLGPETSALAVNRQGQSLGPLLSFDQREYKRKQREKWEKETKTCDHCGMKGHLKEECFKLVGYPDWFKNNPKGKGTGRQAANVSREEEMLTGDNPLDVLSHQAEGTGTKHDNNFISSVVQEVMRALGEKHNTGSTSQSNFAGPFH</sequence>
<dbReference type="Pfam" id="PF14244">
    <property type="entry name" value="Retrotran_gag_3"/>
    <property type="match status" value="1"/>
</dbReference>
<dbReference type="GeneID" id="130466094"/>
<dbReference type="PROSITE" id="PS50158">
    <property type="entry name" value="ZF_CCHC"/>
    <property type="match status" value="1"/>
</dbReference>
<gene>
    <name evidence="4" type="primary">LOC130466094</name>
</gene>